<dbReference type="Proteomes" id="UP000282084">
    <property type="component" value="Unassembled WGS sequence"/>
</dbReference>
<dbReference type="SUPFAM" id="SSF69318">
    <property type="entry name" value="Integrin alpha N-terminal domain"/>
    <property type="match status" value="1"/>
</dbReference>
<proteinExistence type="predicted"/>
<evidence type="ECO:0000313" key="3">
    <source>
        <dbReference type="Proteomes" id="UP000282084"/>
    </source>
</evidence>
<dbReference type="Pfam" id="PF07593">
    <property type="entry name" value="UnbV_ASPIC"/>
    <property type="match status" value="1"/>
</dbReference>
<dbReference type="AlphaFoldDB" id="A0A495W182"/>
<evidence type="ECO:0000259" key="1">
    <source>
        <dbReference type="Pfam" id="PF07593"/>
    </source>
</evidence>
<dbReference type="Gene3D" id="2.130.10.130">
    <property type="entry name" value="Integrin alpha, N-terminal"/>
    <property type="match status" value="1"/>
</dbReference>
<dbReference type="InterPro" id="IPR028994">
    <property type="entry name" value="Integrin_alpha_N"/>
</dbReference>
<gene>
    <name evidence="2" type="ORF">C8E97_3877</name>
</gene>
<feature type="domain" description="ASPIC/UnbV" evidence="1">
    <location>
        <begin position="578"/>
        <end position="633"/>
    </location>
</feature>
<reference evidence="2 3" key="1">
    <citation type="submission" date="2018-10" db="EMBL/GenBank/DDBJ databases">
        <title>Sequencing the genomes of 1000 actinobacteria strains.</title>
        <authorList>
            <person name="Klenk H.-P."/>
        </authorList>
    </citation>
    <scope>NUCLEOTIDE SEQUENCE [LARGE SCALE GENOMIC DNA]</scope>
    <source>
        <strain evidence="2 3">DSM 43800</strain>
    </source>
</reference>
<keyword evidence="3" id="KW-1185">Reference proteome</keyword>
<dbReference type="PANTHER" id="PTHR16026">
    <property type="entry name" value="CARTILAGE ACIDIC PROTEIN 1"/>
    <property type="match status" value="1"/>
</dbReference>
<organism evidence="2 3">
    <name type="scientific">Saccharothrix australiensis</name>
    <dbReference type="NCBI Taxonomy" id="2072"/>
    <lineage>
        <taxon>Bacteria</taxon>
        <taxon>Bacillati</taxon>
        <taxon>Actinomycetota</taxon>
        <taxon>Actinomycetes</taxon>
        <taxon>Pseudonocardiales</taxon>
        <taxon>Pseudonocardiaceae</taxon>
        <taxon>Saccharothrix</taxon>
    </lineage>
</organism>
<dbReference type="EMBL" id="RBXO01000001">
    <property type="protein sequence ID" value="RKT55219.1"/>
    <property type="molecule type" value="Genomic_DNA"/>
</dbReference>
<comment type="caution">
    <text evidence="2">The sequence shown here is derived from an EMBL/GenBank/DDBJ whole genome shotgun (WGS) entry which is preliminary data.</text>
</comment>
<dbReference type="InterPro" id="IPR027039">
    <property type="entry name" value="Crtac1"/>
</dbReference>
<dbReference type="InterPro" id="IPR011519">
    <property type="entry name" value="UnbV_ASPIC"/>
</dbReference>
<dbReference type="PANTHER" id="PTHR16026:SF0">
    <property type="entry name" value="CARTILAGE ACIDIC PROTEIN 1"/>
    <property type="match status" value="1"/>
</dbReference>
<evidence type="ECO:0000313" key="2">
    <source>
        <dbReference type="EMBL" id="RKT55219.1"/>
    </source>
</evidence>
<accession>A0A495W182</accession>
<protein>
    <submittedName>
        <fullName evidence="2">ASPIC/UnbV protein</fullName>
    </submittedName>
</protein>
<sequence length="660" mass="71562">MAEFAERMRKLVPGVATVLVGASLFAVTQNAVAVPGGDEIAAQYKFRELPIALPAGYEDRRMNDVREVNPAYFRIRSWVSSVGAGIAINDLTGHGRANSMCIVDTRTDEVVVTHTPTAPEADRFTPFLLDPAPLPMGRAMAPTGCTPGDFNMDGRTDLLVTYWGRTPILYLAEAGAETVELNSYTPQELVPQVTVDGKYHGPKWHTNAVTVADLAGNGRPDIIIGNYFPDSDVLDPLGQNNVTMNDSLSSALNGGGSHVLRWHSATAGDRPTADYVLEADAIPYLAANGWTLGLSSADMTGDALPEVYIANDFGHDFMLHNTSTKDRIKFAVVEGERTATTPKSFIVGNDSFKGMGVDFADVDRNGSFDMAVSNITTAWGLEESHFLWVNDAESPERMQAEMSRGVAKFTQRAQNLGTAWSGWGWDIKMADFTNSGNLDVVQATGFVKGDIDRWPWLQELAMSNDMLVANPAMWPNMQPGDDISGHEPLAFFARGRHHDQFVNVSERLGLAVEHPTRGVATGDTTRTGALDLAVARQWGPPAFYANESPDRGGHLTLHLYRPVDGRRTGLSGPGTPVYGATVEVTTPDGRKQVSQLDGGGGHSGKRSFDVHFGFGDYTGPVSVELRWHDLDGRAHEQTTRLEQGDRTLVLTSTAQEVSAK</sequence>
<name>A0A495W182_9PSEU</name>